<evidence type="ECO:0000256" key="1">
    <source>
        <dbReference type="ARBA" id="ARBA00022729"/>
    </source>
</evidence>
<keyword evidence="5" id="KW-1185">Reference proteome</keyword>
<dbReference type="SUPFAM" id="SSF53850">
    <property type="entry name" value="Periplasmic binding protein-like II"/>
    <property type="match status" value="1"/>
</dbReference>
<feature type="binding site" evidence="2">
    <location>
        <position position="184"/>
    </location>
    <ligand>
        <name>substrate</name>
    </ligand>
</feature>
<reference evidence="4 5" key="1">
    <citation type="journal article" date="2017" name="Syst. Appl. Microbiol.">
        <title>Lebetimonas natsushimae sp. nov., a novel strictly anaerobic, moderately thermophilic chemoautotroph isolated from a deep-sea hydrothermal vent polychaete nest in the Mid-Okinawa Trough.</title>
        <authorList>
            <person name="Nagata R."/>
            <person name="Takaki Y."/>
            <person name="Tame A."/>
            <person name="Nunoura T."/>
            <person name="Muto H."/>
            <person name="Mino S."/>
            <person name="Sawayama S."/>
            <person name="Takai K."/>
            <person name="Nakagawa S."/>
        </authorList>
    </citation>
    <scope>NUCLEOTIDE SEQUENCE [LARGE SCALE GENOMIC DNA]</scope>
    <source>
        <strain evidence="4 5">HS1857</strain>
    </source>
</reference>
<sequence>MLKPKKGDLMDRRKFLKAAGVTAVASTAFTTNLYAKRITRLKVCLSWPKTLPIMGEGALWFAERVKELSGGSLQVKIFGANELVPALGVFDACSKGLIDGFHSGPYYWKGKNIAFALFSSVPFGMNADELEAWFDFGGGMDLWRELYAKYNLMPFKGGNTGNQMGGWFRKPIKSLADMKGLKMRIPGLGGEVMAKLGVKPVNIPGGEIYTALERGVIDATEWVGPSLDIIMGFYKVAKYYYTGWHEPASLLEMTFNKKKYEKLPKEHQAILEAATKEMHARIFSEFQYQNAVKLQEILKGEYGVKLGNFPDDVNEAAKKAAKNLYEEYANKSKDFAKVYENIKSYMPVMRKWTDTLPKWYLDMRDSGTIVV</sequence>
<dbReference type="InterPro" id="IPR038404">
    <property type="entry name" value="TRAP_DctP_sf"/>
</dbReference>
<dbReference type="InterPro" id="IPR026289">
    <property type="entry name" value="SBP_TakP-like"/>
</dbReference>
<dbReference type="NCBIfam" id="NF037995">
    <property type="entry name" value="TRAP_S1"/>
    <property type="match status" value="1"/>
</dbReference>
<feature type="binding site" evidence="3">
    <location>
        <position position="222"/>
    </location>
    <ligand>
        <name>Na(+)</name>
        <dbReference type="ChEBI" id="CHEBI:29101"/>
    </ligand>
</feature>
<dbReference type="GO" id="GO:0031317">
    <property type="term" value="C:tripartite ATP-independent periplasmic transporter complex"/>
    <property type="evidence" value="ECO:0007669"/>
    <property type="project" value="InterPro"/>
</dbReference>
<dbReference type="Pfam" id="PF03480">
    <property type="entry name" value="DctP"/>
    <property type="match status" value="1"/>
</dbReference>
<evidence type="ECO:0000256" key="3">
    <source>
        <dbReference type="PIRSR" id="PIRSR039026-2"/>
    </source>
</evidence>
<dbReference type="InterPro" id="IPR006311">
    <property type="entry name" value="TAT_signal"/>
</dbReference>
<dbReference type="PANTHER" id="PTHR33376:SF5">
    <property type="entry name" value="EXTRACYTOPLASMIC SOLUTE RECEPTOR PROTEIN"/>
    <property type="match status" value="1"/>
</dbReference>
<dbReference type="Gene3D" id="3.40.190.170">
    <property type="entry name" value="Bacterial extracellular solute-binding protein, family 7"/>
    <property type="match status" value="1"/>
</dbReference>
<dbReference type="PIRSF" id="PIRSF039026">
    <property type="entry name" value="SiaP"/>
    <property type="match status" value="1"/>
</dbReference>
<dbReference type="GO" id="GO:0046872">
    <property type="term" value="F:metal ion binding"/>
    <property type="evidence" value="ECO:0007669"/>
    <property type="project" value="UniProtKB-KW"/>
</dbReference>
<organism evidence="4 5">
    <name type="scientific">Lebetimonas natsushimae</name>
    <dbReference type="NCBI Taxonomy" id="1936991"/>
    <lineage>
        <taxon>Bacteria</taxon>
        <taxon>Pseudomonadati</taxon>
        <taxon>Campylobacterota</taxon>
        <taxon>Epsilonproteobacteria</taxon>
        <taxon>Nautiliales</taxon>
        <taxon>Nautiliaceae</taxon>
        <taxon>Lebetimonas</taxon>
    </lineage>
</organism>
<accession>A0A292YB13</accession>
<feature type="binding site" evidence="3">
    <location>
        <position position="246"/>
    </location>
    <ligand>
        <name>substrate</name>
    </ligand>
</feature>
<name>A0A292YB13_9BACT</name>
<dbReference type="CDD" id="cd13604">
    <property type="entry name" value="PBP2_TRAP_ketoacid_lactate_like"/>
    <property type="match status" value="1"/>
</dbReference>
<gene>
    <name evidence="4" type="ORF">LNAT_P1447</name>
</gene>
<dbReference type="AlphaFoldDB" id="A0A292YB13"/>
<comment type="caution">
    <text evidence="4">The sequence shown here is derived from an EMBL/GenBank/DDBJ whole genome shotgun (WGS) entry which is preliminary data.</text>
</comment>
<feature type="binding site" evidence="3">
    <location>
        <position position="221"/>
    </location>
    <ligand>
        <name>substrate</name>
    </ligand>
</feature>
<dbReference type="EMBL" id="BDME01000006">
    <property type="protein sequence ID" value="GAX88152.1"/>
    <property type="molecule type" value="Genomic_DNA"/>
</dbReference>
<evidence type="ECO:0000313" key="4">
    <source>
        <dbReference type="EMBL" id="GAX88152.1"/>
    </source>
</evidence>
<evidence type="ECO:0000313" key="5">
    <source>
        <dbReference type="Proteomes" id="UP000217944"/>
    </source>
</evidence>
<dbReference type="InterPro" id="IPR018389">
    <property type="entry name" value="DctP_fam"/>
</dbReference>
<dbReference type="Gene3D" id="3.40.190.10">
    <property type="entry name" value="Periplasmic binding protein-like II"/>
    <property type="match status" value="1"/>
</dbReference>
<feature type="binding site" evidence="2">
    <location>
        <position position="163"/>
    </location>
    <ligand>
        <name>substrate</name>
    </ligand>
</feature>
<dbReference type="PANTHER" id="PTHR33376">
    <property type="match status" value="1"/>
</dbReference>
<dbReference type="PROSITE" id="PS51318">
    <property type="entry name" value="TAT"/>
    <property type="match status" value="1"/>
</dbReference>
<keyword evidence="1" id="KW-0732">Signal</keyword>
<protein>
    <submittedName>
        <fullName evidence="4">Uncharacterized protein</fullName>
    </submittedName>
</protein>
<dbReference type="Proteomes" id="UP000217944">
    <property type="component" value="Unassembled WGS sequence"/>
</dbReference>
<keyword evidence="3" id="KW-0479">Metal-binding</keyword>
<proteinExistence type="predicted"/>
<dbReference type="GO" id="GO:0055085">
    <property type="term" value="P:transmembrane transport"/>
    <property type="evidence" value="ECO:0007669"/>
    <property type="project" value="InterPro"/>
</dbReference>
<evidence type="ECO:0000256" key="2">
    <source>
        <dbReference type="PIRSR" id="PIRSR039026-1"/>
    </source>
</evidence>